<dbReference type="Proteomes" id="UP000807025">
    <property type="component" value="Unassembled WGS sequence"/>
</dbReference>
<dbReference type="OrthoDB" id="2931389at2759"/>
<evidence type="ECO:0000313" key="2">
    <source>
        <dbReference type="Proteomes" id="UP000807025"/>
    </source>
</evidence>
<organism evidence="1 2">
    <name type="scientific">Pleurotus eryngii</name>
    <name type="common">Boletus of the steppes</name>
    <dbReference type="NCBI Taxonomy" id="5323"/>
    <lineage>
        <taxon>Eukaryota</taxon>
        <taxon>Fungi</taxon>
        <taxon>Dikarya</taxon>
        <taxon>Basidiomycota</taxon>
        <taxon>Agaricomycotina</taxon>
        <taxon>Agaricomycetes</taxon>
        <taxon>Agaricomycetidae</taxon>
        <taxon>Agaricales</taxon>
        <taxon>Pleurotineae</taxon>
        <taxon>Pleurotaceae</taxon>
        <taxon>Pleurotus</taxon>
    </lineage>
</organism>
<dbReference type="AlphaFoldDB" id="A0A9P6D7L8"/>
<protein>
    <submittedName>
        <fullName evidence="1">Uncharacterized protein</fullName>
    </submittedName>
</protein>
<reference evidence="1" key="1">
    <citation type="submission" date="2020-11" db="EMBL/GenBank/DDBJ databases">
        <authorList>
            <consortium name="DOE Joint Genome Institute"/>
            <person name="Ahrendt S."/>
            <person name="Riley R."/>
            <person name="Andreopoulos W."/>
            <person name="Labutti K."/>
            <person name="Pangilinan J."/>
            <person name="Ruiz-Duenas F.J."/>
            <person name="Barrasa J.M."/>
            <person name="Sanchez-Garcia M."/>
            <person name="Camarero S."/>
            <person name="Miyauchi S."/>
            <person name="Serrano A."/>
            <person name="Linde D."/>
            <person name="Babiker R."/>
            <person name="Drula E."/>
            <person name="Ayuso-Fernandez I."/>
            <person name="Pacheco R."/>
            <person name="Padilla G."/>
            <person name="Ferreira P."/>
            <person name="Barriuso J."/>
            <person name="Kellner H."/>
            <person name="Castanera R."/>
            <person name="Alfaro M."/>
            <person name="Ramirez L."/>
            <person name="Pisabarro A.G."/>
            <person name="Kuo A."/>
            <person name="Tritt A."/>
            <person name="Lipzen A."/>
            <person name="He G."/>
            <person name="Yan M."/>
            <person name="Ng V."/>
            <person name="Cullen D."/>
            <person name="Martin F."/>
            <person name="Rosso M.-N."/>
            <person name="Henrissat B."/>
            <person name="Hibbett D."/>
            <person name="Martinez A.T."/>
            <person name="Grigoriev I.V."/>
        </authorList>
    </citation>
    <scope>NUCLEOTIDE SEQUENCE</scope>
    <source>
        <strain evidence="1">ATCC 90797</strain>
    </source>
</reference>
<dbReference type="SUPFAM" id="SSF52047">
    <property type="entry name" value="RNI-like"/>
    <property type="match status" value="1"/>
</dbReference>
<dbReference type="EMBL" id="MU154557">
    <property type="protein sequence ID" value="KAF9495936.1"/>
    <property type="molecule type" value="Genomic_DNA"/>
</dbReference>
<accession>A0A9P6D7L8</accession>
<sequence>MQSLKSLTVYENADEAQPAIDTTELQFSDTFSSLTCFSIETISFEGVTSLLDACQPRTLHEIFVTSPGVEDGGAFSGLLAVASSVCLELKKIFVQSVDPEIPTAPQSNLSKEFFSVLYRCTNLTSLTLYNTPPLHLNIEILSDLLKGLPSLRTLRLSEYSGTKPTLPLACLPKLTPLCPQMVKLELYMNTSSVPDAKSPHQNDLECFKRLEHLDVGRSPLKSSSLRVTSFLSSVLPVGCHLLHDSESSGQRHNTWMSVAEFLPMMIRMRRAERLLDARCGGCRSMK</sequence>
<comment type="caution">
    <text evidence="1">The sequence shown here is derived from an EMBL/GenBank/DDBJ whole genome shotgun (WGS) entry which is preliminary data.</text>
</comment>
<evidence type="ECO:0000313" key="1">
    <source>
        <dbReference type="EMBL" id="KAF9495936.1"/>
    </source>
</evidence>
<name>A0A9P6D7L8_PLEER</name>
<gene>
    <name evidence="1" type="ORF">BDN71DRAFT_1495570</name>
</gene>
<dbReference type="Gene3D" id="3.80.10.10">
    <property type="entry name" value="Ribonuclease Inhibitor"/>
    <property type="match status" value="1"/>
</dbReference>
<keyword evidence="2" id="KW-1185">Reference proteome</keyword>
<dbReference type="InterPro" id="IPR032675">
    <property type="entry name" value="LRR_dom_sf"/>
</dbReference>
<proteinExistence type="predicted"/>